<evidence type="ECO:0000313" key="2">
    <source>
        <dbReference type="Proteomes" id="UP000054279"/>
    </source>
</evidence>
<proteinExistence type="predicted"/>
<evidence type="ECO:0000313" key="1">
    <source>
        <dbReference type="EMBL" id="KIJ37689.1"/>
    </source>
</evidence>
<dbReference type="HOGENOM" id="CLU_1107711_0_0_1"/>
<dbReference type="Gene3D" id="1.25.40.10">
    <property type="entry name" value="Tetratricopeptide repeat domain"/>
    <property type="match status" value="1"/>
</dbReference>
<name>A0A0C9USA0_SPHS4</name>
<accession>A0A0C9USA0</accession>
<dbReference type="Proteomes" id="UP000054279">
    <property type="component" value="Unassembled WGS sequence"/>
</dbReference>
<protein>
    <submittedName>
        <fullName evidence="1">Uncharacterized protein</fullName>
    </submittedName>
</protein>
<gene>
    <name evidence="1" type="ORF">M422DRAFT_259789</name>
</gene>
<dbReference type="SUPFAM" id="SSF48452">
    <property type="entry name" value="TPR-like"/>
    <property type="match status" value="1"/>
</dbReference>
<sequence length="251" mass="28293">MSTILPENIQPLKTEANDLCASGAYEPVIDKYTQAIQKVPDNAILYANRASCNLSFEKLVVPPLHATKAYTSAYWFDEILTWFFLLLRLPKLIQNTSKGGEGWLSHIKCVGLGHIRQARSTYLKALKLLEEKAETRSRADEKLVSSYANTFERLKARVSSEFTWLYDPKTPWQIAERMSIKLEDSSAGLIVMAVGNLEEGLYALCEPLRGLTIEALPETMRVISFISNAYIQDPRCVIIAKQDKARKGTFV</sequence>
<organism evidence="1 2">
    <name type="scientific">Sphaerobolus stellatus (strain SS14)</name>
    <dbReference type="NCBI Taxonomy" id="990650"/>
    <lineage>
        <taxon>Eukaryota</taxon>
        <taxon>Fungi</taxon>
        <taxon>Dikarya</taxon>
        <taxon>Basidiomycota</taxon>
        <taxon>Agaricomycotina</taxon>
        <taxon>Agaricomycetes</taxon>
        <taxon>Phallomycetidae</taxon>
        <taxon>Geastrales</taxon>
        <taxon>Sphaerobolaceae</taxon>
        <taxon>Sphaerobolus</taxon>
    </lineage>
</organism>
<dbReference type="OrthoDB" id="4869960at2759"/>
<reference evidence="1 2" key="1">
    <citation type="submission" date="2014-06" db="EMBL/GenBank/DDBJ databases">
        <title>Evolutionary Origins and Diversification of the Mycorrhizal Mutualists.</title>
        <authorList>
            <consortium name="DOE Joint Genome Institute"/>
            <consortium name="Mycorrhizal Genomics Consortium"/>
            <person name="Kohler A."/>
            <person name="Kuo A."/>
            <person name="Nagy L.G."/>
            <person name="Floudas D."/>
            <person name="Copeland A."/>
            <person name="Barry K.W."/>
            <person name="Cichocki N."/>
            <person name="Veneault-Fourrey C."/>
            <person name="LaButti K."/>
            <person name="Lindquist E.A."/>
            <person name="Lipzen A."/>
            <person name="Lundell T."/>
            <person name="Morin E."/>
            <person name="Murat C."/>
            <person name="Riley R."/>
            <person name="Ohm R."/>
            <person name="Sun H."/>
            <person name="Tunlid A."/>
            <person name="Henrissat B."/>
            <person name="Grigoriev I.V."/>
            <person name="Hibbett D.S."/>
            <person name="Martin F."/>
        </authorList>
    </citation>
    <scope>NUCLEOTIDE SEQUENCE [LARGE SCALE GENOMIC DNA]</scope>
    <source>
        <strain evidence="1 2">SS14</strain>
    </source>
</reference>
<dbReference type="EMBL" id="KN837167">
    <property type="protein sequence ID" value="KIJ37689.1"/>
    <property type="molecule type" value="Genomic_DNA"/>
</dbReference>
<dbReference type="InterPro" id="IPR011990">
    <property type="entry name" value="TPR-like_helical_dom_sf"/>
</dbReference>
<keyword evidence="2" id="KW-1185">Reference proteome</keyword>
<dbReference type="AlphaFoldDB" id="A0A0C9USA0"/>